<dbReference type="SUPFAM" id="SSF57184">
    <property type="entry name" value="Growth factor receptor domain"/>
    <property type="match status" value="2"/>
</dbReference>
<feature type="transmembrane region" description="Helical" evidence="2">
    <location>
        <begin position="1425"/>
        <end position="1446"/>
    </location>
</feature>
<gene>
    <name evidence="3" type="ORF">ECRASSUSDP1_LOCUS22225</name>
</gene>
<evidence type="ECO:0000256" key="2">
    <source>
        <dbReference type="SAM" id="Phobius"/>
    </source>
</evidence>
<protein>
    <submittedName>
        <fullName evidence="3">Uncharacterized protein</fullName>
    </submittedName>
</protein>
<feature type="compositionally biased region" description="Polar residues" evidence="1">
    <location>
        <begin position="1917"/>
        <end position="1929"/>
    </location>
</feature>
<keyword evidence="4" id="KW-1185">Reference proteome</keyword>
<organism evidence="3 4">
    <name type="scientific">Euplotes crassus</name>
    <dbReference type="NCBI Taxonomy" id="5936"/>
    <lineage>
        <taxon>Eukaryota</taxon>
        <taxon>Sar</taxon>
        <taxon>Alveolata</taxon>
        <taxon>Ciliophora</taxon>
        <taxon>Intramacronucleata</taxon>
        <taxon>Spirotrichea</taxon>
        <taxon>Hypotrichia</taxon>
        <taxon>Euplotida</taxon>
        <taxon>Euplotidae</taxon>
        <taxon>Moneuplotes</taxon>
    </lineage>
</organism>
<comment type="caution">
    <text evidence="3">The sequence shown here is derived from an EMBL/GenBank/DDBJ whole genome shotgun (WGS) entry which is preliminary data.</text>
</comment>
<feature type="region of interest" description="Disordered" evidence="1">
    <location>
        <begin position="1843"/>
        <end position="1943"/>
    </location>
</feature>
<dbReference type="PANTHER" id="PTHR15332:SF175">
    <property type="entry name" value="PROPROTEIN CONVERTASE SUBTILISIN_KEXIN TYPE 5-LIKE"/>
    <property type="match status" value="1"/>
</dbReference>
<feature type="transmembrane region" description="Helical" evidence="2">
    <location>
        <begin position="1393"/>
        <end position="1419"/>
    </location>
</feature>
<keyword evidence="2" id="KW-0812">Transmembrane</keyword>
<dbReference type="EMBL" id="CAMPGE010022774">
    <property type="protein sequence ID" value="CAI2380785.1"/>
    <property type="molecule type" value="Genomic_DNA"/>
</dbReference>
<feature type="compositionally biased region" description="Basic and acidic residues" evidence="1">
    <location>
        <begin position="1859"/>
        <end position="1873"/>
    </location>
</feature>
<feature type="compositionally biased region" description="Basic residues" evidence="1">
    <location>
        <begin position="1874"/>
        <end position="1886"/>
    </location>
</feature>
<dbReference type="InterPro" id="IPR009030">
    <property type="entry name" value="Growth_fac_rcpt_cys_sf"/>
</dbReference>
<proteinExistence type="predicted"/>
<sequence length="2026" mass="218975">MGTLQKQYLLIPKKKDRRHPKVSTFVVMLLFSILFMKYTNCATMGTVQITSDPSKVSEVAEMRLLITPVEPIPANGKIKITIPSTTSITQGSLACVMVEPSGTTVTCTATNREIVAVVGSSLSVILLQLNIPGFTNPPTTSPTDSFIVYTTDASDNILDQKTSGASLTATVGALTASSITPASDVVGEITTANFQITLAHEVPAGGTIRVNFPKWNPNAASGSIFSMIQGTYICTSLQNLDSGLICDFSNDILTLSKINPSAAIAAASVVRFSVTSVRNPLSTAAKSGISITTIAPNGGSIDSASLTLQVSTAAAISSVTPSSTTTTEVYESTNFRLTFPIPLDMDANWKFEITFPSDITISSFTEINGYQLFGGKVNFLPSATIHTSNNTVVVINAMSSYTTTSLSAIVEFVTIQNPLSIKTTGSFAVYLKTSSGANIASITTGITYTATVGSITDMTATPDATTVGVSTSVLFRFKPKHNIPASSKLIVTLPSETSIVAKTSATCTLSDLAHIQSSATCTVTGRVIEISSPFSADFNQDTTKIIAFKIGDITMPSTTAPSSIGTFETCYLTGGTCYSIDKSTQSALLTSTVGALTSFNVAPTSTLAYASTSYTFTLVPANEIPIGGKILITLPSEVTIPNPTYSGNSCSFRRMLNGKRDIASTGLGSSFTCTCTSSTILVEEGFTTSAFSGGGTISFDIKGIRNPVSTEPTSSFAAKTRTSANYDIDEINSGRFVIMTTVSALQSVTLSSSSLVNGAQNNLRMTVNSPSDLLNGYKLVVTFPTQVELPTTVTCQGVDLPSTTNDLATTVTCSKSGNSVTVTLQFTTDARLSAGNSFAVLFQNIKNPTSTSPSDNLVTAINNANNFQVNDYSSDLKIITTQPAAITTSSLVQSSGDASAVIDITISIRLVHDIPANGLISIIHPSEVSVDSGTLTASLLSPTSIASLTLSYTSSDRRIKITNMFPSGGTAGTTYQFQLKNVKNTDTSTATSSFTVTTYLTSSGNYRIDEVSTGLTMAASCNYPCATCASSTPSVCTSCLTATPALYLQDNSCVTVCDEGKLPVGNTCSDCNSQCVACDSSDANHCTKCGKTGFEYLSGTTCTGTCPDGTFGNSVNNNCDACDSTNAFCKTCSGNSQTCTSCLKTPAVYILYGTSCVSTCPPNESIYNAISDKCDACNSNCLTCSGSITQCTSCVSNRKLDLRTNTCETSCETGKTIESGSNCIGCHSSCNTCEIASTTCTSCTGTNVVTTSNACASSCSNSNEVAINGVCYTCDSSCSSCSGTVSTCTGCNSPFVLHESKCITDCPTKYQNNTGTCVEVGLVCPTNFTLSEDETSCVPTRVTCDEGFKLNSSGNCVPDGTGFVPFPFVFILCCLTLIVIAGKIKDKNHTRVIANLIALYGLVEPALMLTLFISCIFIGKMIPSILAIVALILHYCLNLTMLIRYKTSMMNDKEFSRWILVYRKTKITILILGTAGSFRAFKIFYAGLFGLDSCMARFENPKRAFMRPQNYLAFFSLAIIYVLLTVASVTVFVTVGWGYQALITAIEVIILYIILIILHILEKTYDPSPCSDKEYVQIGMKKYGEDLTMSGVPIHNYNDELNEKEEQLNIDLRRQALTDIVRTVKSYSKDGFFSDGTLKQCEIQTKMRRAFSFKELPPIKEEDSEDTSDEEKDYYYQPRRKRRFSIGTENKLEKYADHKFFTAIEDIRSGKYLPDNVYADQHPDRIMNEADRYLHVDRETQTDDNDLKLLWRLARTIPPFKLSDILGEFEMDPTGMYIIIRDEGKLKDKHGRLVNSRGYLIDEEGNVIHQNGTKIFDKTELDSNDEIPAPFLIDEDEINAISKPELIPMPKTKPKKSANHPDNRTFKRKDASASHRKSTGRSKRKPPTQERVSSIMTDFPKPDRAKIDSKAKKMRPITSNTKRPMTHGQTNRRSKPMFGNYTEGRTNKVKEETSDMNSTINLDKINISKRQNYMLNDTDDIDHESDLRDTKENPSDMFFKDYLLNQRPDYYGDTSDKLSKSRKLYY</sequence>
<dbReference type="SMART" id="SM00261">
    <property type="entry name" value="FU"/>
    <property type="match status" value="6"/>
</dbReference>
<dbReference type="Proteomes" id="UP001295684">
    <property type="component" value="Unassembled WGS sequence"/>
</dbReference>
<keyword evidence="2" id="KW-0472">Membrane</keyword>
<feature type="transmembrane region" description="Helical" evidence="2">
    <location>
        <begin position="1542"/>
        <end position="1561"/>
    </location>
</feature>
<feature type="transmembrane region" description="Helical" evidence="2">
    <location>
        <begin position="1467"/>
        <end position="1491"/>
    </location>
</feature>
<evidence type="ECO:0000313" key="3">
    <source>
        <dbReference type="EMBL" id="CAI2380785.1"/>
    </source>
</evidence>
<dbReference type="CDD" id="cd00064">
    <property type="entry name" value="FU"/>
    <property type="match status" value="4"/>
</dbReference>
<reference evidence="3" key="1">
    <citation type="submission" date="2023-07" db="EMBL/GenBank/DDBJ databases">
        <authorList>
            <consortium name="AG Swart"/>
            <person name="Singh M."/>
            <person name="Singh A."/>
            <person name="Seah K."/>
            <person name="Emmerich C."/>
        </authorList>
    </citation>
    <scope>NUCLEOTIDE SEQUENCE</scope>
    <source>
        <strain evidence="3">DP1</strain>
    </source>
</reference>
<evidence type="ECO:0000256" key="1">
    <source>
        <dbReference type="SAM" id="MobiDB-lite"/>
    </source>
</evidence>
<feature type="compositionally biased region" description="Basic and acidic residues" evidence="1">
    <location>
        <begin position="1900"/>
        <end position="1911"/>
    </location>
</feature>
<dbReference type="PANTHER" id="PTHR15332">
    <property type="entry name" value="PROPROTEIN CONVERTASE SUBTILISIN_KEXIN TYPE 5-LIKE"/>
    <property type="match status" value="1"/>
</dbReference>
<dbReference type="InterPro" id="IPR006212">
    <property type="entry name" value="Furin_repeat"/>
</dbReference>
<evidence type="ECO:0000313" key="4">
    <source>
        <dbReference type="Proteomes" id="UP001295684"/>
    </source>
</evidence>
<feature type="transmembrane region" description="Helical" evidence="2">
    <location>
        <begin position="1511"/>
        <end position="1535"/>
    </location>
</feature>
<name>A0AAD1XZC4_EUPCR</name>
<accession>A0AAD1XZC4</accession>
<keyword evidence="2" id="KW-1133">Transmembrane helix</keyword>
<feature type="transmembrane region" description="Helical" evidence="2">
    <location>
        <begin position="1362"/>
        <end position="1381"/>
    </location>
</feature>
<dbReference type="Gene3D" id="2.10.220.10">
    <property type="entry name" value="Hormone Receptor, Insulin-like Growth Factor Receptor 1, Chain A, domain 2"/>
    <property type="match status" value="3"/>
</dbReference>